<feature type="compositionally biased region" description="Polar residues" evidence="1">
    <location>
        <begin position="14"/>
        <end position="32"/>
    </location>
</feature>
<evidence type="ECO:0000313" key="2">
    <source>
        <dbReference type="EMBL" id="CAF4675442.1"/>
    </source>
</evidence>
<dbReference type="AlphaFoldDB" id="A0A8S3A1C6"/>
<comment type="caution">
    <text evidence="2">The sequence shown here is derived from an EMBL/GenBank/DDBJ whole genome shotgun (WGS) entry which is preliminary data.</text>
</comment>
<evidence type="ECO:0000313" key="3">
    <source>
        <dbReference type="Proteomes" id="UP000681720"/>
    </source>
</evidence>
<reference evidence="2" key="1">
    <citation type="submission" date="2021-02" db="EMBL/GenBank/DDBJ databases">
        <authorList>
            <person name="Nowell W R."/>
        </authorList>
    </citation>
    <scope>NUCLEOTIDE SEQUENCE</scope>
</reference>
<proteinExistence type="predicted"/>
<gene>
    <name evidence="2" type="ORF">GIL414_LOCUS42059</name>
</gene>
<feature type="non-terminal residue" evidence="2">
    <location>
        <position position="1"/>
    </location>
</feature>
<dbReference type="Proteomes" id="UP000681720">
    <property type="component" value="Unassembled WGS sequence"/>
</dbReference>
<protein>
    <submittedName>
        <fullName evidence="2">Uncharacterized protein</fullName>
    </submittedName>
</protein>
<accession>A0A8S3A1C6</accession>
<organism evidence="2 3">
    <name type="scientific">Rotaria magnacalcarata</name>
    <dbReference type="NCBI Taxonomy" id="392030"/>
    <lineage>
        <taxon>Eukaryota</taxon>
        <taxon>Metazoa</taxon>
        <taxon>Spiralia</taxon>
        <taxon>Gnathifera</taxon>
        <taxon>Rotifera</taxon>
        <taxon>Eurotatoria</taxon>
        <taxon>Bdelloidea</taxon>
        <taxon>Philodinida</taxon>
        <taxon>Philodinidae</taxon>
        <taxon>Rotaria</taxon>
    </lineage>
</organism>
<feature type="region of interest" description="Disordered" evidence="1">
    <location>
        <begin position="1"/>
        <end position="64"/>
    </location>
</feature>
<sequence length="64" mass="7143">RITNVKIEYDDSSRPTTPRFETQAKSPFSQLFTSEPPPTDTATSAPSTNKSDSDDKFMAMLKTK</sequence>
<name>A0A8S3A1C6_9BILA</name>
<evidence type="ECO:0000256" key="1">
    <source>
        <dbReference type="SAM" id="MobiDB-lite"/>
    </source>
</evidence>
<dbReference type="EMBL" id="CAJOBJ010120893">
    <property type="protein sequence ID" value="CAF4675442.1"/>
    <property type="molecule type" value="Genomic_DNA"/>
</dbReference>